<proteinExistence type="predicted"/>
<keyword evidence="2" id="KW-1185">Reference proteome</keyword>
<sequence length="118" mass="13482">MNDVKKAVLEFIRTHKQTSYVELEELFEQLGFDYRGNYAAGAKSRESNLITWSGWNVEALNVIGELLAENLIEQIWVHPVIYFIDGEGLTLPIAKTTRAYAKPHWLPIAFSACKPEKE</sequence>
<comment type="caution">
    <text evidence="1">The sequence shown here is derived from an EMBL/GenBank/DDBJ whole genome shotgun (WGS) entry which is preliminary data.</text>
</comment>
<reference evidence="1 2" key="1">
    <citation type="journal article" date="2020" name="mSystems">
        <title>Defining Genomic and Predicted Metabolic Features of the Acetobacterium Genus.</title>
        <authorList>
            <person name="Ross D.E."/>
            <person name="Marshall C.W."/>
            <person name="Gulliver D."/>
            <person name="May H.D."/>
            <person name="Norman R.S."/>
        </authorList>
    </citation>
    <scope>NUCLEOTIDE SEQUENCE [LARGE SCALE GENOMIC DNA]</scope>
    <source>
        <strain evidence="1 2">DSM 8238</strain>
    </source>
</reference>
<gene>
    <name evidence="1" type="ORF">GH808_09040</name>
</gene>
<dbReference type="RefSeq" id="WP_186842456.1">
    <property type="nucleotide sequence ID" value="NZ_WJBC01000011.1"/>
</dbReference>
<dbReference type="Proteomes" id="UP000603234">
    <property type="component" value="Unassembled WGS sequence"/>
</dbReference>
<evidence type="ECO:0000313" key="2">
    <source>
        <dbReference type="Proteomes" id="UP000603234"/>
    </source>
</evidence>
<name>A0ABR6WVD5_9FIRM</name>
<dbReference type="EMBL" id="WJBC01000011">
    <property type="protein sequence ID" value="MBC3804574.1"/>
    <property type="molecule type" value="Genomic_DNA"/>
</dbReference>
<organism evidence="1 2">
    <name type="scientific">Acetobacterium fimetarium</name>
    <dbReference type="NCBI Taxonomy" id="52691"/>
    <lineage>
        <taxon>Bacteria</taxon>
        <taxon>Bacillati</taxon>
        <taxon>Bacillota</taxon>
        <taxon>Clostridia</taxon>
        <taxon>Eubacteriales</taxon>
        <taxon>Eubacteriaceae</taxon>
        <taxon>Acetobacterium</taxon>
    </lineage>
</organism>
<protein>
    <submittedName>
        <fullName evidence="1">Pathogenicity island protein</fullName>
    </submittedName>
</protein>
<evidence type="ECO:0000313" key="1">
    <source>
        <dbReference type="EMBL" id="MBC3804574.1"/>
    </source>
</evidence>
<accession>A0ABR6WVD5</accession>